<keyword evidence="2" id="KW-1185">Reference proteome</keyword>
<accession>A0A091D0H9</accession>
<proteinExistence type="predicted"/>
<gene>
    <name evidence="1" type="ORF">H920_13097</name>
</gene>
<evidence type="ECO:0000313" key="1">
    <source>
        <dbReference type="EMBL" id="KFO25589.1"/>
    </source>
</evidence>
<name>A0A091D0H9_FUKDA</name>
<dbReference type="EMBL" id="KN123351">
    <property type="protein sequence ID" value="KFO25589.1"/>
    <property type="molecule type" value="Genomic_DNA"/>
</dbReference>
<evidence type="ECO:0000313" key="2">
    <source>
        <dbReference type="Proteomes" id="UP000028990"/>
    </source>
</evidence>
<dbReference type="AlphaFoldDB" id="A0A091D0H9"/>
<dbReference type="Proteomes" id="UP000028990">
    <property type="component" value="Unassembled WGS sequence"/>
</dbReference>
<organism evidence="1 2">
    <name type="scientific">Fukomys damarensis</name>
    <name type="common">Damaraland mole rat</name>
    <name type="synonym">Cryptomys damarensis</name>
    <dbReference type="NCBI Taxonomy" id="885580"/>
    <lineage>
        <taxon>Eukaryota</taxon>
        <taxon>Metazoa</taxon>
        <taxon>Chordata</taxon>
        <taxon>Craniata</taxon>
        <taxon>Vertebrata</taxon>
        <taxon>Euteleostomi</taxon>
        <taxon>Mammalia</taxon>
        <taxon>Eutheria</taxon>
        <taxon>Euarchontoglires</taxon>
        <taxon>Glires</taxon>
        <taxon>Rodentia</taxon>
        <taxon>Hystricomorpha</taxon>
        <taxon>Bathyergidae</taxon>
        <taxon>Fukomys</taxon>
    </lineage>
</organism>
<sequence>MRPQTSFSVQVATDVSQSLQPLYPEYTERKKHQMPIQASFHTFGWRIETKGSAVPLRKEVLQELAKANVELAEFQGPKPVKGPIFGGTLGYSCSPWEDKAKQGNMASRLGHHWVGAGKPLASESGGIWLMSHEEKWSSVVLGDCGEQAL</sequence>
<reference evidence="1 2" key="1">
    <citation type="submission" date="2013-11" db="EMBL/GenBank/DDBJ databases">
        <title>The Damaraland mole rat (Fukomys damarensis) genome and evolution of African mole rats.</title>
        <authorList>
            <person name="Gladyshev V.N."/>
            <person name="Fang X."/>
        </authorList>
    </citation>
    <scope>NUCLEOTIDE SEQUENCE [LARGE SCALE GENOMIC DNA]</scope>
    <source>
        <tissue evidence="1">Liver</tissue>
    </source>
</reference>
<protein>
    <submittedName>
        <fullName evidence="1">Uncharacterized protein</fullName>
    </submittedName>
</protein>